<dbReference type="EMBL" id="MNQV01000220">
    <property type="protein sequence ID" value="OKZ44734.1"/>
    <property type="molecule type" value="Genomic_DNA"/>
</dbReference>
<dbReference type="AlphaFoldDB" id="A0A1Q6IUY2"/>
<evidence type="ECO:0000313" key="2">
    <source>
        <dbReference type="Proteomes" id="UP000186631"/>
    </source>
</evidence>
<protein>
    <submittedName>
        <fullName evidence="1">Uncharacterized protein</fullName>
    </submittedName>
</protein>
<proteinExistence type="predicted"/>
<name>A0A1Q6IUY2_PHOVU</name>
<comment type="caution">
    <text evidence="1">The sequence shown here is derived from an EMBL/GenBank/DDBJ whole genome shotgun (WGS) entry which is preliminary data.</text>
</comment>
<organism evidence="1 2">
    <name type="scientific">Phocaeicola vulgatus</name>
    <name type="common">Bacteroides vulgatus</name>
    <dbReference type="NCBI Taxonomy" id="821"/>
    <lineage>
        <taxon>Bacteria</taxon>
        <taxon>Pseudomonadati</taxon>
        <taxon>Bacteroidota</taxon>
        <taxon>Bacteroidia</taxon>
        <taxon>Bacteroidales</taxon>
        <taxon>Bacteroidaceae</taxon>
        <taxon>Phocaeicola</taxon>
    </lineage>
</organism>
<accession>A0A1Q6IUY2</accession>
<gene>
    <name evidence="1" type="ORF">BHV80_14785</name>
</gene>
<evidence type="ECO:0000313" key="1">
    <source>
        <dbReference type="EMBL" id="OKZ44734.1"/>
    </source>
</evidence>
<reference evidence="1 2" key="1">
    <citation type="journal article" date="2016" name="Nat. Biotechnol.">
        <title>Measurement of bacterial replication rates in microbial communities.</title>
        <authorList>
            <person name="Brown C.T."/>
            <person name="Olm M.R."/>
            <person name="Thomas B.C."/>
            <person name="Banfield J.F."/>
        </authorList>
    </citation>
    <scope>NUCLEOTIDE SEQUENCE [LARGE SCALE GENOMIC DNA]</scope>
    <source>
        <strain evidence="1">42_262</strain>
    </source>
</reference>
<dbReference type="Proteomes" id="UP000186631">
    <property type="component" value="Unassembled WGS sequence"/>
</dbReference>
<dbReference type="RefSeq" id="WP_234236628.1">
    <property type="nucleotide sequence ID" value="NZ_CP181424.1"/>
</dbReference>
<sequence>MEAGMNGCMANVSLFIIRTAYGSEAEKINLLAGLLQEAGLQGEIKVACGVEVLGCLFGLKRYQSVISGFFYHSGADRNISLSIRWMVKRWF</sequence>